<dbReference type="RefSeq" id="WP_109621795.1">
    <property type="nucleotide sequence ID" value="NZ_QGDO01000007.1"/>
</dbReference>
<dbReference type="InterPro" id="IPR004381">
    <property type="entry name" value="Glycerate_kinase"/>
</dbReference>
<dbReference type="InterPro" id="IPR036129">
    <property type="entry name" value="Glycerate_kinase_sf"/>
</dbReference>
<dbReference type="PIRSF" id="PIRSF006078">
    <property type="entry name" value="GlxK"/>
    <property type="match status" value="1"/>
</dbReference>
<dbReference type="SUPFAM" id="SSF110738">
    <property type="entry name" value="Glycerate kinase I"/>
    <property type="match status" value="1"/>
</dbReference>
<keyword evidence="6" id="KW-1185">Reference proteome</keyword>
<proteinExistence type="inferred from homology"/>
<dbReference type="Gene3D" id="3.40.50.10350">
    <property type="entry name" value="Glycerate kinase, domain 1"/>
    <property type="match status" value="1"/>
</dbReference>
<accession>A0A315Z674</accession>
<evidence type="ECO:0000256" key="2">
    <source>
        <dbReference type="ARBA" id="ARBA00022679"/>
    </source>
</evidence>
<protein>
    <submittedName>
        <fullName evidence="5">Glycerate kinase</fullName>
    </submittedName>
</protein>
<evidence type="ECO:0000256" key="1">
    <source>
        <dbReference type="ARBA" id="ARBA00006284"/>
    </source>
</evidence>
<keyword evidence="2 4" id="KW-0808">Transferase</keyword>
<dbReference type="PANTHER" id="PTHR21599:SF0">
    <property type="entry name" value="GLYCERATE KINASE"/>
    <property type="match status" value="1"/>
</dbReference>
<evidence type="ECO:0000313" key="6">
    <source>
        <dbReference type="Proteomes" id="UP000245535"/>
    </source>
</evidence>
<dbReference type="Pfam" id="PF02595">
    <property type="entry name" value="Gly_kinase"/>
    <property type="match status" value="1"/>
</dbReference>
<dbReference type="Gene3D" id="3.90.1510.10">
    <property type="entry name" value="Glycerate kinase, domain 2"/>
    <property type="match status" value="1"/>
</dbReference>
<dbReference type="InterPro" id="IPR018193">
    <property type="entry name" value="Glyc_kinase_flavodox-like_fold"/>
</dbReference>
<dbReference type="NCBIfam" id="TIGR00045">
    <property type="entry name" value="glycerate kinase"/>
    <property type="match status" value="1"/>
</dbReference>
<dbReference type="GO" id="GO:0008887">
    <property type="term" value="F:glycerate kinase activity"/>
    <property type="evidence" value="ECO:0007669"/>
    <property type="project" value="UniProtKB-UniRule"/>
</dbReference>
<name>A0A315Z674_SEDFL</name>
<dbReference type="AlphaFoldDB" id="A0A315Z674"/>
<comment type="caution">
    <text evidence="5">The sequence shown here is derived from an EMBL/GenBank/DDBJ whole genome shotgun (WGS) entry which is preliminary data.</text>
</comment>
<dbReference type="EMBL" id="QGDO01000007">
    <property type="protein sequence ID" value="PWJ38586.1"/>
    <property type="molecule type" value="Genomic_DNA"/>
</dbReference>
<gene>
    <name evidence="5" type="ORF">BC781_107176</name>
</gene>
<evidence type="ECO:0000256" key="3">
    <source>
        <dbReference type="ARBA" id="ARBA00022777"/>
    </source>
</evidence>
<evidence type="ECO:0000256" key="4">
    <source>
        <dbReference type="PIRNR" id="PIRNR006078"/>
    </source>
</evidence>
<keyword evidence="3 4" id="KW-0418">Kinase</keyword>
<dbReference type="OrthoDB" id="9774290at2"/>
<evidence type="ECO:0000313" key="5">
    <source>
        <dbReference type="EMBL" id="PWJ38586.1"/>
    </source>
</evidence>
<reference evidence="5 6" key="1">
    <citation type="submission" date="2018-03" db="EMBL/GenBank/DDBJ databases">
        <title>Genomic Encyclopedia of Archaeal and Bacterial Type Strains, Phase II (KMG-II): from individual species to whole genera.</title>
        <authorList>
            <person name="Goeker M."/>
        </authorList>
    </citation>
    <scope>NUCLEOTIDE SEQUENCE [LARGE SCALE GENOMIC DNA]</scope>
    <source>
        <strain evidence="5 6">DSM 28229</strain>
    </source>
</reference>
<dbReference type="PANTHER" id="PTHR21599">
    <property type="entry name" value="GLYCERATE KINASE"/>
    <property type="match status" value="1"/>
</dbReference>
<dbReference type="Proteomes" id="UP000245535">
    <property type="component" value="Unassembled WGS sequence"/>
</dbReference>
<organism evidence="5 6">
    <name type="scientific">Sediminitomix flava</name>
    <dbReference type="NCBI Taxonomy" id="379075"/>
    <lineage>
        <taxon>Bacteria</taxon>
        <taxon>Pseudomonadati</taxon>
        <taxon>Bacteroidota</taxon>
        <taxon>Cytophagia</taxon>
        <taxon>Cytophagales</taxon>
        <taxon>Flammeovirgaceae</taxon>
        <taxon>Sediminitomix</taxon>
    </lineage>
</organism>
<sequence>MKVLLIPNNLSDALSAEDIVEIMTKKYLQHNPNDEIVKFPASDGGSGFSELMINLLGGEIIHCQSVDPLGFPISAHYGALDGTAIIDISDVSGIHLLNKNDSDILCASTFGAGLLIKDALDKGYRKIILGMGEGSPSDVGMGLLMALGIEFLDAKGNIAHKGGGFLDRIKKVDFKNKDKRLAQTEIILACDKANYLTGVNGLIYGFVKGYGVSKMSLQLLEQNILSFADFTQSVTQNDMKSLKYGAGAGGSVAGLWAYLDCKVSNGTEVFFEYLNFQEHVKNTNLIITLDKHIYPNSLEGFMSVVIKYAQENNIPVIALGENVEVADYLGIDAVFPMNIKQADDRESAERKAIEFTIHQVSRIINLKNKD</sequence>
<comment type="similarity">
    <text evidence="1 4">Belongs to the glycerate kinase type-1 family.</text>
</comment>
<dbReference type="GO" id="GO:0031388">
    <property type="term" value="P:organic acid phosphorylation"/>
    <property type="evidence" value="ECO:0007669"/>
    <property type="project" value="UniProtKB-UniRule"/>
</dbReference>
<dbReference type="InterPro" id="IPR018197">
    <property type="entry name" value="Glycerate_kinase_RE-like"/>
</dbReference>